<evidence type="ECO:0000313" key="1">
    <source>
        <dbReference type="EMBL" id="OHA70478.1"/>
    </source>
</evidence>
<gene>
    <name evidence="1" type="ORF">A3F15_01055</name>
</gene>
<protein>
    <submittedName>
        <fullName evidence="1">Uncharacterized protein</fullName>
    </submittedName>
</protein>
<dbReference type="AlphaFoldDB" id="A0A1G2RD78"/>
<sequence length="156" mass="18119">MKNDRFQGYLIDCLRDFRIRTDWSHFARHVAEYCNVTRNTAKSWFQDGGCPPGRESQIRLMCFLTALGYNVLEFERMGEARRSLTYLIGFSILTVEEAVKMLGCSNSCELFHIILDRRSVSQSQLNIIRDVFATRKADVENKTSALVERYSYGLRL</sequence>
<name>A0A1G2RD78_9BACT</name>
<accession>A0A1G2RD78</accession>
<evidence type="ECO:0000313" key="2">
    <source>
        <dbReference type="Proteomes" id="UP000177078"/>
    </source>
</evidence>
<dbReference type="EMBL" id="MHUC01000028">
    <property type="protein sequence ID" value="OHA70478.1"/>
    <property type="molecule type" value="Genomic_DNA"/>
</dbReference>
<comment type="caution">
    <text evidence="1">The sequence shown here is derived from an EMBL/GenBank/DDBJ whole genome shotgun (WGS) entry which is preliminary data.</text>
</comment>
<dbReference type="Proteomes" id="UP000177078">
    <property type="component" value="Unassembled WGS sequence"/>
</dbReference>
<organism evidence="1 2">
    <name type="scientific">Candidatus Wildermuthbacteria bacterium RIFCSPHIGHO2_12_FULL_40_12</name>
    <dbReference type="NCBI Taxonomy" id="1802457"/>
    <lineage>
        <taxon>Bacteria</taxon>
        <taxon>Candidatus Wildermuthiibacteriota</taxon>
    </lineage>
</organism>
<proteinExistence type="predicted"/>
<reference evidence="1 2" key="1">
    <citation type="journal article" date="2016" name="Nat. Commun.">
        <title>Thousands of microbial genomes shed light on interconnected biogeochemical processes in an aquifer system.</title>
        <authorList>
            <person name="Anantharaman K."/>
            <person name="Brown C.T."/>
            <person name="Hug L.A."/>
            <person name="Sharon I."/>
            <person name="Castelle C.J."/>
            <person name="Probst A.J."/>
            <person name="Thomas B.C."/>
            <person name="Singh A."/>
            <person name="Wilkins M.J."/>
            <person name="Karaoz U."/>
            <person name="Brodie E.L."/>
            <person name="Williams K.H."/>
            <person name="Hubbard S.S."/>
            <person name="Banfield J.F."/>
        </authorList>
    </citation>
    <scope>NUCLEOTIDE SEQUENCE [LARGE SCALE GENOMIC DNA]</scope>
</reference>
<dbReference type="STRING" id="1802457.A3F15_01055"/>